<gene>
    <name evidence="16" type="ORF">RHGRI_006047</name>
</gene>
<dbReference type="InterPro" id="IPR020841">
    <property type="entry name" value="PKS_Beta-ketoAc_synthase_dom"/>
</dbReference>
<evidence type="ECO:0000313" key="17">
    <source>
        <dbReference type="Proteomes" id="UP000823749"/>
    </source>
</evidence>
<evidence type="ECO:0000256" key="7">
    <source>
        <dbReference type="ARBA" id="ARBA00023125"/>
    </source>
</evidence>
<dbReference type="GO" id="GO:0004315">
    <property type="term" value="F:3-oxoacyl-[acyl-carrier-protein] synthase activity"/>
    <property type="evidence" value="ECO:0007669"/>
    <property type="project" value="InterPro"/>
</dbReference>
<evidence type="ECO:0000256" key="11">
    <source>
        <dbReference type="RuleBase" id="RU003694"/>
    </source>
</evidence>
<dbReference type="EMBL" id="JACTNZ010000002">
    <property type="protein sequence ID" value="KAG5563486.1"/>
    <property type="molecule type" value="Genomic_DNA"/>
</dbReference>
<evidence type="ECO:0000313" key="16">
    <source>
        <dbReference type="EMBL" id="KAG5563484.1"/>
    </source>
</evidence>
<comment type="similarity">
    <text evidence="3 11">Belongs to the thiolase-like superfamily. Beta-ketoacyl-ACP synthases family.</text>
</comment>
<dbReference type="SMART" id="SM01019">
    <property type="entry name" value="B3"/>
    <property type="match status" value="1"/>
</dbReference>
<dbReference type="GO" id="GO:0009734">
    <property type="term" value="P:auxin-activated signaling pathway"/>
    <property type="evidence" value="ECO:0007669"/>
    <property type="project" value="UniProtKB-KW"/>
</dbReference>
<comment type="caution">
    <text evidence="16">The sequence shown here is derived from an EMBL/GenBank/DDBJ whole genome shotgun (WGS) entry which is preliminary data.</text>
</comment>
<evidence type="ECO:0000259" key="14">
    <source>
        <dbReference type="PROSITE" id="PS51745"/>
    </source>
</evidence>
<evidence type="ECO:0000256" key="12">
    <source>
        <dbReference type="RuleBase" id="RU004561"/>
    </source>
</evidence>
<dbReference type="InterPro" id="IPR014030">
    <property type="entry name" value="Ketoacyl_synth_N"/>
</dbReference>
<proteinExistence type="inferred from homology"/>
<keyword evidence="4" id="KW-0217">Developmental protein</keyword>
<evidence type="ECO:0000256" key="2">
    <source>
        <dbReference type="ARBA" id="ARBA00007853"/>
    </source>
</evidence>
<evidence type="ECO:0000259" key="15">
    <source>
        <dbReference type="PROSITE" id="PS52004"/>
    </source>
</evidence>
<dbReference type="Gene3D" id="3.10.20.90">
    <property type="entry name" value="Phosphatidylinositol 3-kinase Catalytic Subunit, Chain A, domain 1"/>
    <property type="match status" value="1"/>
</dbReference>
<feature type="domain" description="TF-B3" evidence="13">
    <location>
        <begin position="581"/>
        <end position="683"/>
    </location>
</feature>
<dbReference type="InterPro" id="IPR044835">
    <property type="entry name" value="ARF_plant"/>
</dbReference>
<comment type="subunit">
    <text evidence="12">Homodimers and heterodimers.</text>
</comment>
<comment type="subcellular location">
    <subcellularLocation>
        <location evidence="1 12">Nucleus</location>
    </subcellularLocation>
</comment>
<keyword evidence="7 12" id="KW-0238">DNA-binding</keyword>
<keyword evidence="9 12" id="KW-0539">Nucleus</keyword>
<dbReference type="Pfam" id="PF02801">
    <property type="entry name" value="Ketoacyl-synt_C"/>
    <property type="match status" value="2"/>
</dbReference>
<dbReference type="Pfam" id="PF06507">
    <property type="entry name" value="ARF_AD"/>
    <property type="match status" value="1"/>
</dbReference>
<dbReference type="InterPro" id="IPR015300">
    <property type="entry name" value="DNA-bd_pseudobarrel_sf"/>
</dbReference>
<evidence type="ECO:0000256" key="10">
    <source>
        <dbReference type="ARBA" id="ARBA00023294"/>
    </source>
</evidence>
<dbReference type="EMBL" id="JACTNZ010000002">
    <property type="protein sequence ID" value="KAG5563485.1"/>
    <property type="molecule type" value="Genomic_DNA"/>
</dbReference>
<dbReference type="PROSITE" id="PS52004">
    <property type="entry name" value="KS3_2"/>
    <property type="match status" value="1"/>
</dbReference>
<comment type="similarity">
    <text evidence="2 12">Belongs to the ARF family.</text>
</comment>
<dbReference type="AlphaFoldDB" id="A0AAV6LHD2"/>
<dbReference type="InterPro" id="IPR010525">
    <property type="entry name" value="ARF_dom"/>
</dbReference>
<dbReference type="Pfam" id="PF00109">
    <property type="entry name" value="ketoacyl-synt"/>
    <property type="match status" value="1"/>
</dbReference>
<dbReference type="Gene3D" id="3.40.47.10">
    <property type="match status" value="1"/>
</dbReference>
<keyword evidence="8 12" id="KW-0804">Transcription</keyword>
<keyword evidence="10 12" id="KW-0927">Auxin signaling pathway</keyword>
<dbReference type="InterPro" id="IPR053793">
    <property type="entry name" value="PB1-like"/>
</dbReference>
<dbReference type="FunFam" id="2.30.30.1040:FF:000001">
    <property type="entry name" value="Auxin response factor"/>
    <property type="match status" value="1"/>
</dbReference>
<dbReference type="InterPro" id="IPR016039">
    <property type="entry name" value="Thiolase-like"/>
</dbReference>
<protein>
    <recommendedName>
        <fullName evidence="12">Auxin response factor</fullName>
    </recommendedName>
</protein>
<dbReference type="PROSITE" id="PS00606">
    <property type="entry name" value="KS3_1"/>
    <property type="match status" value="1"/>
</dbReference>
<name>A0AAV6LHD2_9ERIC</name>
<dbReference type="EMBL" id="JACTNZ010000002">
    <property type="protein sequence ID" value="KAG5563484.1"/>
    <property type="molecule type" value="Genomic_DNA"/>
</dbReference>
<evidence type="ECO:0000256" key="4">
    <source>
        <dbReference type="ARBA" id="ARBA00022473"/>
    </source>
</evidence>
<dbReference type="SUPFAM" id="SSF101936">
    <property type="entry name" value="DNA-binding pseudobarrel domain"/>
    <property type="match status" value="1"/>
</dbReference>
<keyword evidence="17" id="KW-1185">Reference proteome</keyword>
<dbReference type="GO" id="GO:0005634">
    <property type="term" value="C:nucleus"/>
    <property type="evidence" value="ECO:0007669"/>
    <property type="project" value="UniProtKB-SubCell"/>
</dbReference>
<organism evidence="16 17">
    <name type="scientific">Rhododendron griersonianum</name>
    <dbReference type="NCBI Taxonomy" id="479676"/>
    <lineage>
        <taxon>Eukaryota</taxon>
        <taxon>Viridiplantae</taxon>
        <taxon>Streptophyta</taxon>
        <taxon>Embryophyta</taxon>
        <taxon>Tracheophyta</taxon>
        <taxon>Spermatophyta</taxon>
        <taxon>Magnoliopsida</taxon>
        <taxon>eudicotyledons</taxon>
        <taxon>Gunneridae</taxon>
        <taxon>Pentapetalae</taxon>
        <taxon>asterids</taxon>
        <taxon>Ericales</taxon>
        <taxon>Ericaceae</taxon>
        <taxon>Ericoideae</taxon>
        <taxon>Rhodoreae</taxon>
        <taxon>Rhododendron</taxon>
    </lineage>
</organism>
<dbReference type="GO" id="GO:0003677">
    <property type="term" value="F:DNA binding"/>
    <property type="evidence" value="ECO:0007669"/>
    <property type="project" value="UniProtKB-KW"/>
</dbReference>
<dbReference type="Gene3D" id="2.40.330.10">
    <property type="entry name" value="DNA-binding pseudobarrel domain"/>
    <property type="match status" value="1"/>
</dbReference>
<comment type="function">
    <text evidence="12">Auxin response factors (ARFs) are transcriptional factors that bind specifically to the DNA sequence 5'-TGTCTC-3' found in the auxin-responsive promoter elements (AuxREs).</text>
</comment>
<dbReference type="Pfam" id="PF02362">
    <property type="entry name" value="B3"/>
    <property type="match status" value="1"/>
</dbReference>
<dbReference type="PROSITE" id="PS51745">
    <property type="entry name" value="PB1"/>
    <property type="match status" value="1"/>
</dbReference>
<evidence type="ECO:0000256" key="6">
    <source>
        <dbReference type="ARBA" id="ARBA00023015"/>
    </source>
</evidence>
<dbReference type="InterPro" id="IPR000794">
    <property type="entry name" value="Beta-ketoacyl_synthase"/>
</dbReference>
<dbReference type="PANTHER" id="PTHR31384">
    <property type="entry name" value="AUXIN RESPONSE FACTOR 4-RELATED"/>
    <property type="match status" value="1"/>
</dbReference>
<dbReference type="InterPro" id="IPR014031">
    <property type="entry name" value="Ketoacyl_synth_C"/>
</dbReference>
<evidence type="ECO:0000256" key="3">
    <source>
        <dbReference type="ARBA" id="ARBA00008467"/>
    </source>
</evidence>
<dbReference type="Proteomes" id="UP000823749">
    <property type="component" value="Chromosome 2"/>
</dbReference>
<dbReference type="Gene3D" id="2.30.30.1040">
    <property type="match status" value="1"/>
</dbReference>
<evidence type="ECO:0000256" key="5">
    <source>
        <dbReference type="ARBA" id="ARBA00022679"/>
    </source>
</evidence>
<dbReference type="FunFam" id="2.40.330.10:FF:000001">
    <property type="entry name" value="Auxin response factor"/>
    <property type="match status" value="1"/>
</dbReference>
<evidence type="ECO:0000259" key="13">
    <source>
        <dbReference type="PROSITE" id="PS50863"/>
    </source>
</evidence>
<dbReference type="Pfam" id="PF02309">
    <property type="entry name" value="AUX_IAA"/>
    <property type="match status" value="1"/>
</dbReference>
<dbReference type="PANTHER" id="PTHR31384:SF1">
    <property type="entry name" value="AUXIN RESPONSE FACTOR 9"/>
    <property type="match status" value="1"/>
</dbReference>
<dbReference type="CDD" id="cd10017">
    <property type="entry name" value="B3_DNA"/>
    <property type="match status" value="1"/>
</dbReference>
<dbReference type="GO" id="GO:0006633">
    <property type="term" value="P:fatty acid biosynthetic process"/>
    <property type="evidence" value="ECO:0007669"/>
    <property type="project" value="InterPro"/>
</dbReference>
<feature type="domain" description="Ketosynthase family 3 (KS3)" evidence="15">
    <location>
        <begin position="63"/>
        <end position="482"/>
    </location>
</feature>
<keyword evidence="5 11" id="KW-0808">Transferase</keyword>
<dbReference type="SUPFAM" id="SSF53901">
    <property type="entry name" value="Thiolase-like"/>
    <property type="match status" value="2"/>
</dbReference>
<feature type="domain" description="PB1" evidence="14">
    <location>
        <begin position="911"/>
        <end position="992"/>
    </location>
</feature>
<reference evidence="16" key="1">
    <citation type="submission" date="2020-08" db="EMBL/GenBank/DDBJ databases">
        <title>Plant Genome Project.</title>
        <authorList>
            <person name="Zhang R.-G."/>
        </authorList>
    </citation>
    <scope>NUCLEOTIDE SEQUENCE</scope>
    <source>
        <strain evidence="16">WSP0</strain>
        <tissue evidence="16">Leaf</tissue>
    </source>
</reference>
<dbReference type="InterPro" id="IPR033389">
    <property type="entry name" value="AUX/IAA_dom"/>
</dbReference>
<dbReference type="SMART" id="SM00825">
    <property type="entry name" value="PKS_KS"/>
    <property type="match status" value="1"/>
</dbReference>
<dbReference type="InterPro" id="IPR003340">
    <property type="entry name" value="B3_DNA-bd"/>
</dbReference>
<dbReference type="SUPFAM" id="SSF54277">
    <property type="entry name" value="CAD &amp; PB1 domains"/>
    <property type="match status" value="1"/>
</dbReference>
<sequence length="1022" mass="111360">MDVLNSSGLHQDQAVPSLLLLPPNDQIVPSRGHDIALAGSKFRRIKAVSSPTVSAPKRETDPKKRIVITGMGVVSVFGNDIDTFYDKLLEGESGITVSPLLTGLMHQHSLFGLLVRFTISPAKATSMERMIADSMTAGGVLVGSSLGGLTAFSSGVEALVQSGHKKISPFLVPYSIPNMGSALLAIDAGLMGPSYCISTACATANHCFFAAAGHIRRGEANIMVAGATEAAVTPVGVGGFIACRALSQRNSEPHKASRPWDKERDGFVLGKGSGVLIMESLEHATKRGANIIAEYLGGALTCDAYHMTDPRKDGLGVSSCVRMALKEAGVSPEEVRAPLYRHVNYVNAHATSTPAGDLAEVNALKKVFKNTSEMKMNGTKLESLLTHDHDKFNQTDTRKLRPTSMISSFCCFQSMIGHAGGAAGGLEAIATIKAISTGWLHPTINQCNLESDVTIDTVPNVKKEHEVHVGCGDDDLYRELWKACAGPLVDIPRVGEKVFYFPQGHMEQLEASTNQELNQTIPLFSLPSKILCSVMDIQLRAEQDTDEVYAQITLVPEQDQSEPTSPESYPPEPPTPIVYSFCKVLTASDTSTHGGFSVHKKHAIECLPGLDMNKEIPTQELITEDLHGSKWQFKHIYRGQPKRHLLTTGWSTFVTSKRLVAGDSFVFLRGENGEMRVGVQRVARQQCTMPSSVISSQSMQLGVLATASHAVATRTLFVVFNKPRTSQFIVGLNKYLEAVNNCFGVGMRFKMRFEGEDSPERRFTGTIVGVEDLSSQWENSKWRSLKVQWDDAASIARPERVSPWEIEPFVPSPSNKRPRPPPNVVPIHETTSAVWVFGVDFKNPSNALLAEKPQVKLGCVYYGGIGEHGPSTVSGANSGQVSEHSKVTKEQTLEQMQVSPKEVQSKQSCSTRSTKVQMQGTVVCRAVDLTSLTSYTELIDELEEKFQIKGELHPRKKWNIIFIDNEGDANLMGDHSWGEFCNVVQRIHICSSQDVKKMSAGSRILTGVVSEGNVFSFDTAES</sequence>
<evidence type="ECO:0000256" key="9">
    <source>
        <dbReference type="ARBA" id="ARBA00023242"/>
    </source>
</evidence>
<dbReference type="GO" id="GO:0006355">
    <property type="term" value="P:regulation of DNA-templated transcription"/>
    <property type="evidence" value="ECO:0007669"/>
    <property type="project" value="InterPro"/>
</dbReference>
<evidence type="ECO:0000256" key="1">
    <source>
        <dbReference type="ARBA" id="ARBA00004123"/>
    </source>
</evidence>
<evidence type="ECO:0000256" key="8">
    <source>
        <dbReference type="ARBA" id="ARBA00023163"/>
    </source>
</evidence>
<keyword evidence="6 12" id="KW-0805">Transcription regulation</keyword>
<dbReference type="CDD" id="cd00834">
    <property type="entry name" value="KAS_I_II"/>
    <property type="match status" value="1"/>
</dbReference>
<accession>A0AAV6LHD2</accession>
<dbReference type="PROSITE" id="PS50863">
    <property type="entry name" value="B3"/>
    <property type="match status" value="1"/>
</dbReference>
<dbReference type="InterPro" id="IPR018201">
    <property type="entry name" value="Ketoacyl_synth_AS"/>
</dbReference>